<keyword evidence="6" id="KW-0472">Membrane</keyword>
<evidence type="ECO:0000256" key="4">
    <source>
        <dbReference type="ARBA" id="ARBA00013208"/>
    </source>
</evidence>
<feature type="transmembrane region" description="Helical" evidence="6">
    <location>
        <begin position="7"/>
        <end position="28"/>
    </location>
</feature>
<dbReference type="PRINTS" id="PR00727">
    <property type="entry name" value="LEADERPTASE"/>
</dbReference>
<comment type="subcellular location">
    <subcellularLocation>
        <location evidence="2">Cell membrane</location>
        <topology evidence="2">Single-pass type II membrane protein</topology>
    </subcellularLocation>
    <subcellularLocation>
        <location evidence="6">Membrane</location>
        <topology evidence="6">Single-pass type II membrane protein</topology>
    </subcellularLocation>
</comment>
<evidence type="ECO:0000259" key="7">
    <source>
        <dbReference type="Pfam" id="PF10502"/>
    </source>
</evidence>
<dbReference type="PROSITE" id="PS00761">
    <property type="entry name" value="SPASE_I_3"/>
    <property type="match status" value="1"/>
</dbReference>
<dbReference type="PANTHER" id="PTHR43390:SF1">
    <property type="entry name" value="CHLOROPLAST PROCESSING PEPTIDASE"/>
    <property type="match status" value="1"/>
</dbReference>
<evidence type="ECO:0000256" key="5">
    <source>
        <dbReference type="ARBA" id="ARBA00022801"/>
    </source>
</evidence>
<reference evidence="8 9" key="1">
    <citation type="submission" date="2019-03" db="EMBL/GenBank/DDBJ databases">
        <title>Complete Genome Sequence of Leuconostoc kimchii strain NKJ218 Isolated from Homemade Kimchi.</title>
        <authorList>
            <person name="Jung J.Y."/>
            <person name="Jin H.M."/>
            <person name="Jung J.-W."/>
            <person name="Lee S.-Y."/>
            <person name="Ryu B.-G."/>
            <person name="Han S.-S."/>
            <person name="Kang H.K."/>
            <person name="Choi H.W."/>
            <person name="Chung E.J."/>
            <person name="Choi K.-M."/>
        </authorList>
    </citation>
    <scope>NUCLEOTIDE SEQUENCE [LARGE SCALE GENOMIC DNA]</scope>
    <source>
        <strain evidence="8 9">NKJ218</strain>
    </source>
</reference>
<feature type="domain" description="Peptidase S26" evidence="7">
    <location>
        <begin position="5"/>
        <end position="181"/>
    </location>
</feature>
<proteinExistence type="inferred from homology"/>
<dbReference type="EC" id="3.4.21.89" evidence="4 6"/>
<evidence type="ECO:0000256" key="6">
    <source>
        <dbReference type="RuleBase" id="RU362042"/>
    </source>
</evidence>
<dbReference type="Gene3D" id="2.10.109.10">
    <property type="entry name" value="Umud Fragment, subunit A"/>
    <property type="match status" value="1"/>
</dbReference>
<keyword evidence="6" id="KW-0812">Transmembrane</keyword>
<dbReference type="NCBIfam" id="TIGR02227">
    <property type="entry name" value="sigpep_I_bact"/>
    <property type="match status" value="1"/>
</dbReference>
<keyword evidence="5 6" id="KW-0378">Hydrolase</keyword>
<dbReference type="SUPFAM" id="SSF51306">
    <property type="entry name" value="LexA/Signal peptidase"/>
    <property type="match status" value="1"/>
</dbReference>
<evidence type="ECO:0000313" key="9">
    <source>
        <dbReference type="Proteomes" id="UP000295756"/>
    </source>
</evidence>
<dbReference type="CDD" id="cd06530">
    <property type="entry name" value="S26_SPase_I"/>
    <property type="match status" value="1"/>
</dbReference>
<name>A0ABX5SQL5_9LACO</name>
<evidence type="ECO:0000256" key="3">
    <source>
        <dbReference type="ARBA" id="ARBA00009370"/>
    </source>
</evidence>
<keyword evidence="9" id="KW-1185">Reference proteome</keyword>
<comment type="catalytic activity">
    <reaction evidence="1 6">
        <text>Cleavage of hydrophobic, N-terminal signal or leader sequences from secreted and periplasmic proteins.</text>
        <dbReference type="EC" id="3.4.21.89"/>
    </reaction>
</comment>
<evidence type="ECO:0000256" key="2">
    <source>
        <dbReference type="ARBA" id="ARBA00004401"/>
    </source>
</evidence>
<accession>A0ABX5SQL5</accession>
<dbReference type="GO" id="GO:0009003">
    <property type="term" value="F:signal peptidase activity"/>
    <property type="evidence" value="ECO:0007669"/>
    <property type="project" value="UniProtKB-EC"/>
</dbReference>
<evidence type="ECO:0000313" key="8">
    <source>
        <dbReference type="EMBL" id="QBR48410.1"/>
    </source>
</evidence>
<dbReference type="InterPro" id="IPR000223">
    <property type="entry name" value="Pept_S26A_signal_pept_1"/>
</dbReference>
<evidence type="ECO:0000256" key="1">
    <source>
        <dbReference type="ARBA" id="ARBA00000677"/>
    </source>
</evidence>
<keyword evidence="6" id="KW-1133">Transmembrane helix</keyword>
<dbReference type="EMBL" id="CP037939">
    <property type="protein sequence ID" value="QBR48410.1"/>
    <property type="molecule type" value="Genomic_DNA"/>
</dbReference>
<keyword evidence="6" id="KW-0645">Protease</keyword>
<comment type="similarity">
    <text evidence="3 6">Belongs to the peptidase S26 family.</text>
</comment>
<dbReference type="Pfam" id="PF10502">
    <property type="entry name" value="Peptidase_S26"/>
    <property type="match status" value="1"/>
</dbReference>
<organism evidence="8 9">
    <name type="scientific">Leuconostoc kimchii</name>
    <dbReference type="NCBI Taxonomy" id="136609"/>
    <lineage>
        <taxon>Bacteria</taxon>
        <taxon>Bacillati</taxon>
        <taxon>Bacillota</taxon>
        <taxon>Bacilli</taxon>
        <taxon>Lactobacillales</taxon>
        <taxon>Lactobacillaceae</taxon>
        <taxon>Leuconostoc</taxon>
    </lineage>
</organism>
<dbReference type="PANTHER" id="PTHR43390">
    <property type="entry name" value="SIGNAL PEPTIDASE I"/>
    <property type="match status" value="1"/>
</dbReference>
<sequence>MNVIKSWILPIMVGLIIAVFIRTFWFTLVTVDGQSMSPNLENKQIIIENKQGAIRRGDVIIFDATHEDPRLNSQHYAYVKRVIGVAGDQIMHRGSDVYVNNKKINQNYINVSQQTAGTWGDWTLKTLSSRNIWQKKDRNKAIVPKNSYFVLGDNRVVSNDSRMFGFIEKKHVLGKAYVPIWQSNKKLKEHINEQSNNYFAK</sequence>
<protein>
    <recommendedName>
        <fullName evidence="4 6">Signal peptidase I</fullName>
        <ecNumber evidence="4 6">3.4.21.89</ecNumber>
    </recommendedName>
</protein>
<dbReference type="InterPro" id="IPR036286">
    <property type="entry name" value="LexA/Signal_pep-like_sf"/>
</dbReference>
<dbReference type="InterPro" id="IPR019758">
    <property type="entry name" value="Pept_S26A_signal_pept_1_CS"/>
</dbReference>
<gene>
    <name evidence="8" type="primary">lepB</name>
    <name evidence="8" type="ORF">EW139_09995</name>
</gene>
<dbReference type="InterPro" id="IPR019533">
    <property type="entry name" value="Peptidase_S26"/>
</dbReference>
<dbReference type="Proteomes" id="UP000295756">
    <property type="component" value="Chromosome"/>
</dbReference>
<dbReference type="RefSeq" id="WP_134833626.1">
    <property type="nucleotide sequence ID" value="NZ_CP037939.1"/>
</dbReference>